<reference evidence="1" key="1">
    <citation type="submission" date="2015-12" db="EMBL/GenBank/DDBJ databases">
        <title>Gene expression during late stages of embryo sac development: a critical building block for successful pollen-pistil interactions.</title>
        <authorList>
            <person name="Liu Y."/>
            <person name="Joly V."/>
            <person name="Sabar M."/>
            <person name="Matton D.P."/>
        </authorList>
    </citation>
    <scope>NUCLEOTIDE SEQUENCE</scope>
</reference>
<sequence>MLGVPSNNGPRLSGATINTFAMIPSCSNFSSTGGALKLRTNSPYSVMSRFKRKPPLGLKVNFCQWLSNPLCKRLPSSVRKACC</sequence>
<protein>
    <submittedName>
        <fullName evidence="1">Putative ovule protein</fullName>
    </submittedName>
</protein>
<accession>A0A0V0H975</accession>
<dbReference type="AlphaFoldDB" id="A0A0V0H975"/>
<dbReference type="EMBL" id="GEDG01024269">
    <property type="protein sequence ID" value="JAP16102.1"/>
    <property type="molecule type" value="Transcribed_RNA"/>
</dbReference>
<name>A0A0V0H975_SOLCH</name>
<organism evidence="1">
    <name type="scientific">Solanum chacoense</name>
    <name type="common">Chaco potato</name>
    <dbReference type="NCBI Taxonomy" id="4108"/>
    <lineage>
        <taxon>Eukaryota</taxon>
        <taxon>Viridiplantae</taxon>
        <taxon>Streptophyta</taxon>
        <taxon>Embryophyta</taxon>
        <taxon>Tracheophyta</taxon>
        <taxon>Spermatophyta</taxon>
        <taxon>Magnoliopsida</taxon>
        <taxon>eudicotyledons</taxon>
        <taxon>Gunneridae</taxon>
        <taxon>Pentapetalae</taxon>
        <taxon>asterids</taxon>
        <taxon>lamiids</taxon>
        <taxon>Solanales</taxon>
        <taxon>Solanaceae</taxon>
        <taxon>Solanoideae</taxon>
        <taxon>Solaneae</taxon>
        <taxon>Solanum</taxon>
    </lineage>
</organism>
<proteinExistence type="predicted"/>
<evidence type="ECO:0000313" key="1">
    <source>
        <dbReference type="EMBL" id="JAP16102.1"/>
    </source>
</evidence>